<keyword evidence="2" id="KW-1185">Reference proteome</keyword>
<dbReference type="EMBL" id="JAAAMV010000001">
    <property type="protein sequence ID" value="NBD22291.1"/>
    <property type="molecule type" value="Genomic_DNA"/>
</dbReference>
<reference evidence="1 2" key="1">
    <citation type="submission" date="2020-01" db="EMBL/GenBank/DDBJ databases">
        <title>Paenibacillus soybeanensis sp. nov. isolated from the nodules of soybean (Glycine max(L.) Merr).</title>
        <authorList>
            <person name="Wang H."/>
        </authorList>
    </citation>
    <scope>NUCLEOTIDE SEQUENCE [LARGE SCALE GENOMIC DNA]</scope>
    <source>
        <strain evidence="1 2">T1</strain>
    </source>
</reference>
<gene>
    <name evidence="1" type="ORF">GT019_00240</name>
</gene>
<evidence type="ECO:0000313" key="2">
    <source>
        <dbReference type="Proteomes" id="UP000665561"/>
    </source>
</evidence>
<accession>A0ABW9XI53</accession>
<dbReference type="RefSeq" id="WP_161740028.1">
    <property type="nucleotide sequence ID" value="NZ_JAAAMV010000001.1"/>
</dbReference>
<evidence type="ECO:0000313" key="1">
    <source>
        <dbReference type="EMBL" id="NBD22291.1"/>
    </source>
</evidence>
<proteinExistence type="predicted"/>
<organism evidence="1 2">
    <name type="scientific">Paenibacillus glycinis</name>
    <dbReference type="NCBI Taxonomy" id="2697035"/>
    <lineage>
        <taxon>Bacteria</taxon>
        <taxon>Bacillati</taxon>
        <taxon>Bacillota</taxon>
        <taxon>Bacilli</taxon>
        <taxon>Bacillales</taxon>
        <taxon>Paenibacillaceae</taxon>
        <taxon>Paenibacillus</taxon>
    </lineage>
</organism>
<sequence length="525" mass="57910">MTPVHLHAFERNRYYSGKLMTVRDFQTEQSYLNEKRHLLNRLVHGCGIAYGLQVEALSASADNRGLLIRAGVAIDGCGREIVVSRDYDQLTDIGKLDGYPAETDGGKTLYLLLNYEECSRERMHTKAHAASCCCEACEANKILEGFSLSVSTTAPDTSDGFCSLMGDTRVIFQDSNVTIERSAPLAVRPGEAFEVALTLTTRRTIDGSPRYVIAEQTKLPFSLLHADDLTFALENGTAKGSRIEKRYAVRVETVETGGTYSITGTVNVGNQIASELEPSNVDILSPHLYRQQQMERYLAQLAEGSIPSAVLIATLSVNAQDVISNIDSSDRMYVYGNAYLDKRLGCDEEGYGKLPLHAWTHQAGGSDPIEVTGLRGTLADAQKVAISYNDGKDKAIASNIRIGDGLTVEELGEDSVQIRAANAMQVYSGTVVFKNSSRGAVFVSDMIKLDLDDPLVYYGMDDSRSVLTFTNRTDIEVIATYIRGEKLLRFRITDNRETRTEISTLRWWAIPKTVEMQEAGSKRLD</sequence>
<dbReference type="Proteomes" id="UP000665561">
    <property type="component" value="Unassembled WGS sequence"/>
</dbReference>
<protein>
    <submittedName>
        <fullName evidence="1">Uncharacterized protein</fullName>
    </submittedName>
</protein>
<comment type="caution">
    <text evidence="1">The sequence shown here is derived from an EMBL/GenBank/DDBJ whole genome shotgun (WGS) entry which is preliminary data.</text>
</comment>
<name>A0ABW9XI53_9BACL</name>